<comment type="subcellular location">
    <subcellularLocation>
        <location evidence="1 7">Nucleus</location>
    </subcellularLocation>
</comment>
<dbReference type="PROSITE" id="PS51152">
    <property type="entry name" value="NFYA_HAP2_2"/>
    <property type="match status" value="1"/>
</dbReference>
<evidence type="ECO:0000313" key="9">
    <source>
        <dbReference type="EMBL" id="VDI58871.1"/>
    </source>
</evidence>
<comment type="function">
    <text evidence="7">Component of the sequence-specific heterotrimeric transcription factor (NF-Y) which specifically recognizes a 5'-CCAAT-3' box motif found in the promoters of its target genes.</text>
</comment>
<protein>
    <recommendedName>
        <fullName evidence="7">Nuclear transcription factor Y subunit</fullName>
    </recommendedName>
</protein>
<dbReference type="GO" id="GO:0016602">
    <property type="term" value="C:CCAAT-binding factor complex"/>
    <property type="evidence" value="ECO:0007669"/>
    <property type="project" value="InterPro"/>
</dbReference>
<reference evidence="9" key="1">
    <citation type="submission" date="2018-11" db="EMBL/GenBank/DDBJ databases">
        <authorList>
            <person name="Alioto T."/>
            <person name="Alioto T."/>
        </authorList>
    </citation>
    <scope>NUCLEOTIDE SEQUENCE</scope>
</reference>
<dbReference type="PRINTS" id="PR00616">
    <property type="entry name" value="CCAATSUBUNTB"/>
</dbReference>
<feature type="region of interest" description="Disordered" evidence="8">
    <location>
        <begin position="367"/>
        <end position="421"/>
    </location>
</feature>
<keyword evidence="6 7" id="KW-0539">Nucleus</keyword>
<evidence type="ECO:0000256" key="6">
    <source>
        <dbReference type="ARBA" id="ARBA00023242"/>
    </source>
</evidence>
<dbReference type="EMBL" id="UYJE01007893">
    <property type="protein sequence ID" value="VDI58871.1"/>
    <property type="molecule type" value="Genomic_DNA"/>
</dbReference>
<dbReference type="PANTHER" id="PTHR12632">
    <property type="entry name" value="TRANSCRIPTION FACTOR NF-Y ALPHA-RELATED"/>
    <property type="match status" value="1"/>
</dbReference>
<dbReference type="OrthoDB" id="1097733at2759"/>
<evidence type="ECO:0000256" key="3">
    <source>
        <dbReference type="ARBA" id="ARBA00023125"/>
    </source>
</evidence>
<evidence type="ECO:0000256" key="2">
    <source>
        <dbReference type="ARBA" id="ARBA00023015"/>
    </source>
</evidence>
<evidence type="ECO:0000256" key="8">
    <source>
        <dbReference type="SAM" id="MobiDB-lite"/>
    </source>
</evidence>
<name>A0A8B6G5C7_MYTGA</name>
<evidence type="ECO:0000313" key="10">
    <source>
        <dbReference type="Proteomes" id="UP000596742"/>
    </source>
</evidence>
<evidence type="ECO:0000256" key="5">
    <source>
        <dbReference type="ARBA" id="ARBA00023163"/>
    </source>
</evidence>
<keyword evidence="10" id="KW-1185">Reference proteome</keyword>
<dbReference type="GO" id="GO:0003677">
    <property type="term" value="F:DNA binding"/>
    <property type="evidence" value="ECO:0007669"/>
    <property type="project" value="UniProtKB-KW"/>
</dbReference>
<keyword evidence="5 7" id="KW-0804">Transcription</keyword>
<proteinExistence type="inferred from homology"/>
<dbReference type="Proteomes" id="UP000596742">
    <property type="component" value="Unassembled WGS sequence"/>
</dbReference>
<gene>
    <name evidence="9" type="ORF">MGAL_10B092972</name>
</gene>
<dbReference type="PROSITE" id="PS00686">
    <property type="entry name" value="NFYA_HAP2_1"/>
    <property type="match status" value="1"/>
</dbReference>
<sequence>MGDPPYEDRRKSLITKAYLNIMSFDDLHPAKISLQNDFDYQYYQNRIKPKQKPFYCVAQDVIQTFDIDTKVIYKQSECPQPPWHLLKPNVSTQLHNIITKKDLPHLIKSEGDILIDTNYNNYIKIYTDGSKEPDSGKSSCAYVIPEFKIKKGKLHQSKKMTEGDQTYTVFNTDNQQTVTVAMPDDQQQAGIQYITQDGVQLSQLSQAENTDNQNVIYSSMSTAGFTTPASQVMTNMGQTTQNQTMVVQTPQGQSSVQTVGVPQMLFLNQVTLNGQTSFVLVDANNKPVQLPQGIQVINLPTNQMNQQLPVSNDSGEEPLYVNAKQYHRILKRRQARAKLEALGRIPKERQKYLYESRHRHALNRQRGSGGVFIKGGKHANSEEDELKQKNGNARGGSRPATPSFPQPVPIAIAPSTGMSASSETNMASYATAINNQLQAAFSNVAGQSIQLNSSNIQVSANGAANILNSLSGT</sequence>
<comment type="subunit">
    <text evidence="7">Heterotrimer.</text>
</comment>
<dbReference type="InterPro" id="IPR001289">
    <property type="entry name" value="NFYA"/>
</dbReference>
<keyword evidence="3 7" id="KW-0238">DNA-binding</keyword>
<dbReference type="Pfam" id="PF02045">
    <property type="entry name" value="CBFB_NFYA"/>
    <property type="match status" value="1"/>
</dbReference>
<dbReference type="SMART" id="SM00521">
    <property type="entry name" value="CBF"/>
    <property type="match status" value="1"/>
</dbReference>
<dbReference type="InterPro" id="IPR018362">
    <property type="entry name" value="CCAAT-binding_factor_CS"/>
</dbReference>
<evidence type="ECO:0000256" key="7">
    <source>
        <dbReference type="RuleBase" id="RU367155"/>
    </source>
</evidence>
<organism evidence="9 10">
    <name type="scientific">Mytilus galloprovincialis</name>
    <name type="common">Mediterranean mussel</name>
    <dbReference type="NCBI Taxonomy" id="29158"/>
    <lineage>
        <taxon>Eukaryota</taxon>
        <taxon>Metazoa</taxon>
        <taxon>Spiralia</taxon>
        <taxon>Lophotrochozoa</taxon>
        <taxon>Mollusca</taxon>
        <taxon>Bivalvia</taxon>
        <taxon>Autobranchia</taxon>
        <taxon>Pteriomorphia</taxon>
        <taxon>Mytilida</taxon>
        <taxon>Mytiloidea</taxon>
        <taxon>Mytilidae</taxon>
        <taxon>Mytilinae</taxon>
        <taxon>Mytilus</taxon>
    </lineage>
</organism>
<evidence type="ECO:0000256" key="4">
    <source>
        <dbReference type="ARBA" id="ARBA00023159"/>
    </source>
</evidence>
<dbReference type="AlphaFoldDB" id="A0A8B6G5C7"/>
<evidence type="ECO:0000256" key="1">
    <source>
        <dbReference type="ARBA" id="ARBA00004123"/>
    </source>
</evidence>
<keyword evidence="2 7" id="KW-0805">Transcription regulation</keyword>
<comment type="similarity">
    <text evidence="7">Belongs to the NFYA/HAP2 subunit family.</text>
</comment>
<keyword evidence="4" id="KW-0010">Activator</keyword>
<dbReference type="GO" id="GO:0003700">
    <property type="term" value="F:DNA-binding transcription factor activity"/>
    <property type="evidence" value="ECO:0007669"/>
    <property type="project" value="UniProtKB-UniRule"/>
</dbReference>
<accession>A0A8B6G5C7</accession>
<dbReference type="Gene3D" id="6.10.250.2430">
    <property type="match status" value="1"/>
</dbReference>
<comment type="caution">
    <text evidence="9">The sequence shown here is derived from an EMBL/GenBank/DDBJ whole genome shotgun (WGS) entry which is preliminary data.</text>
</comment>